<evidence type="ECO:0000256" key="3">
    <source>
        <dbReference type="ARBA" id="ARBA00022989"/>
    </source>
</evidence>
<protein>
    <submittedName>
        <fullName evidence="6">Uncharacterized protein</fullName>
    </submittedName>
</protein>
<comment type="caution">
    <text evidence="6">The sequence shown here is derived from an EMBL/GenBank/DDBJ whole genome shotgun (WGS) entry which is preliminary data.</text>
</comment>
<proteinExistence type="predicted"/>
<name>A0A7X1BTI8_9ENTR</name>
<keyword evidence="4 5" id="KW-0472">Membrane</keyword>
<dbReference type="RefSeq" id="WP_185656623.1">
    <property type="nucleotide sequence ID" value="NZ_JACLAG010000010.1"/>
</dbReference>
<gene>
    <name evidence="6" type="ORF">H7I73_24320</name>
</gene>
<evidence type="ECO:0000256" key="2">
    <source>
        <dbReference type="ARBA" id="ARBA00022692"/>
    </source>
</evidence>
<sequence length="78" mass="9298">MNIHVYLSILVIYFLGFIGMYFYSLKQDEECGLERNPKEALLFALFWFVLIPILLLWIVVEKVIHLVRAAYNRYKKNG</sequence>
<evidence type="ECO:0000313" key="7">
    <source>
        <dbReference type="Proteomes" id="UP000548504"/>
    </source>
</evidence>
<evidence type="ECO:0000256" key="5">
    <source>
        <dbReference type="SAM" id="Phobius"/>
    </source>
</evidence>
<dbReference type="InterPro" id="IPR019109">
    <property type="entry name" value="MamF_MmsF"/>
</dbReference>
<keyword evidence="3 5" id="KW-1133">Transmembrane helix</keyword>
<keyword evidence="2 5" id="KW-0812">Transmembrane</keyword>
<dbReference type="EMBL" id="JACLAG010000010">
    <property type="protein sequence ID" value="MBC2622769.1"/>
    <property type="molecule type" value="Genomic_DNA"/>
</dbReference>
<organism evidence="6 7">
    <name type="scientific">Citrobacter cronae</name>
    <dbReference type="NCBI Taxonomy" id="1748967"/>
    <lineage>
        <taxon>Bacteria</taxon>
        <taxon>Pseudomonadati</taxon>
        <taxon>Pseudomonadota</taxon>
        <taxon>Gammaproteobacteria</taxon>
        <taxon>Enterobacterales</taxon>
        <taxon>Enterobacteriaceae</taxon>
        <taxon>Citrobacter</taxon>
        <taxon>Citrobacter freundii complex</taxon>
    </lineage>
</organism>
<accession>A0A7X1BTI8</accession>
<evidence type="ECO:0000256" key="4">
    <source>
        <dbReference type="ARBA" id="ARBA00023136"/>
    </source>
</evidence>
<feature type="transmembrane region" description="Helical" evidence="5">
    <location>
        <begin position="40"/>
        <end position="60"/>
    </location>
</feature>
<dbReference type="Pfam" id="PF09685">
    <property type="entry name" value="MamF_MmsF"/>
    <property type="match status" value="1"/>
</dbReference>
<dbReference type="AlphaFoldDB" id="A0A7X1BTI8"/>
<evidence type="ECO:0000313" key="6">
    <source>
        <dbReference type="EMBL" id="MBC2622769.1"/>
    </source>
</evidence>
<feature type="transmembrane region" description="Helical" evidence="5">
    <location>
        <begin position="5"/>
        <end position="25"/>
    </location>
</feature>
<dbReference type="Proteomes" id="UP000548504">
    <property type="component" value="Unassembled WGS sequence"/>
</dbReference>
<comment type="subcellular location">
    <subcellularLocation>
        <location evidence="1">Membrane</location>
        <topology evidence="1">Multi-pass membrane protein</topology>
    </subcellularLocation>
</comment>
<reference evidence="6 7" key="1">
    <citation type="submission" date="2020-08" db="EMBL/GenBank/DDBJ databases">
        <title>Emergence and comparative genomics analysis of Citrobacter in Fennec fox imported from North Africa to China.</title>
        <authorList>
            <person name="Zheng B."/>
        </authorList>
    </citation>
    <scope>NUCLEOTIDE SEQUENCE [LARGE SCALE GENOMIC DNA]</scope>
    <source>
        <strain evidence="6 7">FF141</strain>
    </source>
</reference>
<evidence type="ECO:0000256" key="1">
    <source>
        <dbReference type="ARBA" id="ARBA00004141"/>
    </source>
</evidence>